<feature type="compositionally biased region" description="Basic and acidic residues" evidence="1">
    <location>
        <begin position="59"/>
        <end position="71"/>
    </location>
</feature>
<evidence type="ECO:0000259" key="2">
    <source>
        <dbReference type="Pfam" id="PF13259"/>
    </source>
</evidence>
<feature type="region of interest" description="Disordered" evidence="1">
    <location>
        <begin position="1"/>
        <end position="138"/>
    </location>
</feature>
<feature type="compositionally biased region" description="Polar residues" evidence="1">
    <location>
        <begin position="1"/>
        <end position="24"/>
    </location>
</feature>
<protein>
    <recommendedName>
        <fullName evidence="2">Gag1-like clamp domain-containing protein</fullName>
    </recommendedName>
</protein>
<dbReference type="Pfam" id="PF13259">
    <property type="entry name" value="clamp_Gag1-like"/>
    <property type="match status" value="1"/>
</dbReference>
<sequence length="292" mass="31310">MQPSSPDNLSSLSATSPTNDTTTKNFHDATKPFTIPSALPKPAKKPINSKANEAHIQAAKRELRSKLREDWDWPPTSPNTIASNIPPSHTDWRERDSDSSYPPPSPSPSPSPAPEADPYRFDTPDSVAQPVLSRKRKRQQMLEEEMTWNEGLRTYIERRDAWSAARTTTSHTPSPESKTQVPLAPPLLPTRASILPATYSTLYTKIILQSTTPNIPINLSTVVSALVQGWKKDGEWPPKGEGVGVNGGGGGGGGGGGTGGGEGRKKVRRSVGRVRRALGLGVGVDGVGLGEE</sequence>
<name>A0ABR3ZUS9_9LECA</name>
<comment type="caution">
    <text evidence="3">The sequence shown here is derived from an EMBL/GenBank/DDBJ whole genome shotgun (WGS) entry which is preliminary data.</text>
</comment>
<dbReference type="InterPro" id="IPR053274">
    <property type="entry name" value="Fluconazole_resistance"/>
</dbReference>
<proteinExistence type="predicted"/>
<dbReference type="PANTHER" id="PTHR28065">
    <property type="entry name" value="FREQUENIN"/>
    <property type="match status" value="1"/>
</dbReference>
<dbReference type="Proteomes" id="UP001590950">
    <property type="component" value="Unassembled WGS sequence"/>
</dbReference>
<keyword evidence="4" id="KW-1185">Reference proteome</keyword>
<gene>
    <name evidence="3" type="ORF">N7G274_010836</name>
</gene>
<feature type="region of interest" description="Disordered" evidence="1">
    <location>
        <begin position="233"/>
        <end position="270"/>
    </location>
</feature>
<accession>A0ABR3ZUS9</accession>
<feature type="compositionally biased region" description="Gly residues" evidence="1">
    <location>
        <begin position="241"/>
        <end position="261"/>
    </location>
</feature>
<organism evidence="3 4">
    <name type="scientific">Stereocaulon virgatum</name>
    <dbReference type="NCBI Taxonomy" id="373712"/>
    <lineage>
        <taxon>Eukaryota</taxon>
        <taxon>Fungi</taxon>
        <taxon>Dikarya</taxon>
        <taxon>Ascomycota</taxon>
        <taxon>Pezizomycotina</taxon>
        <taxon>Lecanoromycetes</taxon>
        <taxon>OSLEUM clade</taxon>
        <taxon>Lecanoromycetidae</taxon>
        <taxon>Lecanorales</taxon>
        <taxon>Lecanorineae</taxon>
        <taxon>Stereocaulaceae</taxon>
        <taxon>Stereocaulon</taxon>
    </lineage>
</organism>
<dbReference type="PANTHER" id="PTHR28065:SF1">
    <property type="entry name" value="DUF4050 DOMAIN-CONTAINING PROTEIN"/>
    <property type="match status" value="1"/>
</dbReference>
<reference evidence="3 4" key="1">
    <citation type="submission" date="2024-09" db="EMBL/GenBank/DDBJ databases">
        <title>Rethinking Asexuality: The Enigmatic Case of Functional Sexual Genes in Lepraria (Stereocaulaceae).</title>
        <authorList>
            <person name="Doellman M."/>
            <person name="Sun Y."/>
            <person name="Barcenas-Pena A."/>
            <person name="Lumbsch H.T."/>
            <person name="Grewe F."/>
        </authorList>
    </citation>
    <scope>NUCLEOTIDE SEQUENCE [LARGE SCALE GENOMIC DNA]</scope>
    <source>
        <strain evidence="3 4">Mercado 3170</strain>
    </source>
</reference>
<evidence type="ECO:0000313" key="3">
    <source>
        <dbReference type="EMBL" id="KAL2036435.1"/>
    </source>
</evidence>
<dbReference type="EMBL" id="JBEFKJ010000086">
    <property type="protein sequence ID" value="KAL2036435.1"/>
    <property type="molecule type" value="Genomic_DNA"/>
</dbReference>
<feature type="domain" description="Gag1-like clamp" evidence="2">
    <location>
        <begin position="118"/>
        <end position="237"/>
    </location>
</feature>
<feature type="compositionally biased region" description="Pro residues" evidence="1">
    <location>
        <begin position="101"/>
        <end position="115"/>
    </location>
</feature>
<feature type="compositionally biased region" description="Polar residues" evidence="1">
    <location>
        <begin position="165"/>
        <end position="180"/>
    </location>
</feature>
<evidence type="ECO:0000313" key="4">
    <source>
        <dbReference type="Proteomes" id="UP001590950"/>
    </source>
</evidence>
<feature type="region of interest" description="Disordered" evidence="1">
    <location>
        <begin position="164"/>
        <end position="184"/>
    </location>
</feature>
<evidence type="ECO:0000256" key="1">
    <source>
        <dbReference type="SAM" id="MobiDB-lite"/>
    </source>
</evidence>
<dbReference type="InterPro" id="IPR025124">
    <property type="entry name" value="Gag1-like_clamp"/>
</dbReference>
<feature type="compositionally biased region" description="Polar residues" evidence="1">
    <location>
        <begin position="78"/>
        <end position="87"/>
    </location>
</feature>